<dbReference type="InterPro" id="IPR024072">
    <property type="entry name" value="DHFR-like_dom_sf"/>
</dbReference>
<dbReference type="PANTHER" id="PTHR38011">
    <property type="entry name" value="DIHYDROFOLATE REDUCTASE FAMILY PROTEIN (AFU_ORTHOLOGUE AFUA_8G06820)"/>
    <property type="match status" value="1"/>
</dbReference>
<dbReference type="InterPro" id="IPR002734">
    <property type="entry name" value="RibDG_C"/>
</dbReference>
<dbReference type="EMBL" id="KN817521">
    <property type="protein sequence ID" value="KJA28424.1"/>
    <property type="molecule type" value="Genomic_DNA"/>
</dbReference>
<proteinExistence type="inferred from homology"/>
<comment type="catalytic activity">
    <reaction evidence="11">
        <text>2,5-diamino-6-(1-D-ribitylamino)pyrimidin-4(3H)-one 5'-phosphate + NAD(+) = 2,5-diamino-6-(1-D-ribosylamino)pyrimidin-4(3H)-one 5'-phosphate + NADH + H(+)</text>
        <dbReference type="Rhea" id="RHEA:27274"/>
        <dbReference type="ChEBI" id="CHEBI:15378"/>
        <dbReference type="ChEBI" id="CHEBI:57540"/>
        <dbReference type="ChEBI" id="CHEBI:57945"/>
        <dbReference type="ChEBI" id="CHEBI:58890"/>
        <dbReference type="ChEBI" id="CHEBI:59545"/>
        <dbReference type="EC" id="1.1.1.302"/>
    </reaction>
</comment>
<evidence type="ECO:0000313" key="15">
    <source>
        <dbReference type="Proteomes" id="UP000054270"/>
    </source>
</evidence>
<keyword evidence="7" id="KW-0521">NADP</keyword>
<comment type="similarity">
    <text evidence="3">Belongs to the HTP reductase family.</text>
</comment>
<dbReference type="OrthoDB" id="5432at2759"/>
<dbReference type="GO" id="GO:0009231">
    <property type="term" value="P:riboflavin biosynthetic process"/>
    <property type="evidence" value="ECO:0007669"/>
    <property type="project" value="UniProtKB-KW"/>
</dbReference>
<name>A0A0D2PC28_HYPSF</name>
<comment type="pathway">
    <text evidence="2">Cofactor biosynthesis; riboflavin biosynthesis.</text>
</comment>
<evidence type="ECO:0000256" key="7">
    <source>
        <dbReference type="ARBA" id="ARBA00022857"/>
    </source>
</evidence>
<organism evidence="14 15">
    <name type="scientific">Hypholoma sublateritium (strain FD-334 SS-4)</name>
    <dbReference type="NCBI Taxonomy" id="945553"/>
    <lineage>
        <taxon>Eukaryota</taxon>
        <taxon>Fungi</taxon>
        <taxon>Dikarya</taxon>
        <taxon>Basidiomycota</taxon>
        <taxon>Agaricomycotina</taxon>
        <taxon>Agaricomycetes</taxon>
        <taxon>Agaricomycetidae</taxon>
        <taxon>Agaricales</taxon>
        <taxon>Agaricineae</taxon>
        <taxon>Strophariaceae</taxon>
        <taxon>Hypholoma</taxon>
    </lineage>
</organism>
<dbReference type="SUPFAM" id="SSF53597">
    <property type="entry name" value="Dihydrofolate reductase-like"/>
    <property type="match status" value="1"/>
</dbReference>
<evidence type="ECO:0000313" key="14">
    <source>
        <dbReference type="EMBL" id="KJA28424.1"/>
    </source>
</evidence>
<dbReference type="AlphaFoldDB" id="A0A0D2PC28"/>
<evidence type="ECO:0000256" key="11">
    <source>
        <dbReference type="ARBA" id="ARBA00047550"/>
    </source>
</evidence>
<keyword evidence="8" id="KW-0560">Oxidoreductase</keyword>
<protein>
    <recommendedName>
        <fullName evidence="5">2,5-diamino-6-ribosylamino-4(3H)-pyrimidinone 5'-phosphate reductase</fullName>
        <ecNumber evidence="4">1.1.1.302</ecNumber>
    </recommendedName>
    <alternativeName>
        <fullName evidence="10">2,5-diamino-6-(5-phospho-D-ribosylamino)pyrimidin-4(3H)-one reductase</fullName>
    </alternativeName>
    <alternativeName>
        <fullName evidence="9">2,5-diamino-6-ribitylamino-4(3H)-pyrimidinone 5'-phosphate synthase</fullName>
    </alternativeName>
</protein>
<comment type="function">
    <text evidence="1">Catalyzes an early step in riboflavin biosynthesis, the NADPH-dependent reduction of the ribose side chain of 2,5-diamino-6-ribosylamino-4(3H)-pyrimidinone 5'-phosphate, yielding 2,5-diamino-6-ribitylamino-4(3H)-pyrimidinone 5'-phosphate.</text>
</comment>
<keyword evidence="6" id="KW-0686">Riboflavin biosynthesis</keyword>
<evidence type="ECO:0000256" key="10">
    <source>
        <dbReference type="ARBA" id="ARBA00031630"/>
    </source>
</evidence>
<accession>A0A0D2PC28</accession>
<evidence type="ECO:0000256" key="5">
    <source>
        <dbReference type="ARBA" id="ARBA00015035"/>
    </source>
</evidence>
<feature type="domain" description="Bacterial bifunctional deaminase-reductase C-terminal" evidence="13">
    <location>
        <begin position="26"/>
        <end position="244"/>
    </location>
</feature>
<dbReference type="InterPro" id="IPR050765">
    <property type="entry name" value="Riboflavin_Biosynth_HTPR"/>
</dbReference>
<dbReference type="STRING" id="945553.A0A0D2PC28"/>
<sequence>MADPTPPTFLAATLLHHSTPPPATRPHVTLTFAQSLDAKIAGAQGRQLILSGKQSMVMTHWLRTLHDAILVGINTALNDDPQLNEPPHHLPRPVVVDARLRLPVTCKLLRNFQGKTGRRPWVLCAASLNSAFLERKSALEAAGARVIEIPLQSDEQPEGRLPVPSILHGLRERGVNSLMVEGGARIIASFLAESVVDALIVTVAPVLVGEAGVGYQYPTSLSENGDVLPKFKAIHTETLGQDTVMSFASIPW</sequence>
<evidence type="ECO:0000256" key="12">
    <source>
        <dbReference type="ARBA" id="ARBA00049020"/>
    </source>
</evidence>
<evidence type="ECO:0000256" key="6">
    <source>
        <dbReference type="ARBA" id="ARBA00022619"/>
    </source>
</evidence>
<evidence type="ECO:0000259" key="13">
    <source>
        <dbReference type="Pfam" id="PF01872"/>
    </source>
</evidence>
<dbReference type="Pfam" id="PF01872">
    <property type="entry name" value="RibD_C"/>
    <property type="match status" value="1"/>
</dbReference>
<dbReference type="PANTHER" id="PTHR38011:SF7">
    <property type="entry name" value="2,5-DIAMINO-6-RIBOSYLAMINO-4(3H)-PYRIMIDINONE 5'-PHOSPHATE REDUCTASE"/>
    <property type="match status" value="1"/>
</dbReference>
<dbReference type="Gene3D" id="3.40.430.10">
    <property type="entry name" value="Dihydrofolate Reductase, subunit A"/>
    <property type="match status" value="1"/>
</dbReference>
<evidence type="ECO:0000256" key="3">
    <source>
        <dbReference type="ARBA" id="ARBA00009723"/>
    </source>
</evidence>
<evidence type="ECO:0000256" key="2">
    <source>
        <dbReference type="ARBA" id="ARBA00005104"/>
    </source>
</evidence>
<gene>
    <name evidence="14" type="ORF">HYPSUDRAFT_51236</name>
</gene>
<dbReference type="Proteomes" id="UP000054270">
    <property type="component" value="Unassembled WGS sequence"/>
</dbReference>
<evidence type="ECO:0000256" key="4">
    <source>
        <dbReference type="ARBA" id="ARBA00012851"/>
    </source>
</evidence>
<evidence type="ECO:0000256" key="1">
    <source>
        <dbReference type="ARBA" id="ARBA00003555"/>
    </source>
</evidence>
<dbReference type="GO" id="GO:0008703">
    <property type="term" value="F:5-amino-6-(5-phosphoribosylamino)uracil reductase activity"/>
    <property type="evidence" value="ECO:0007669"/>
    <property type="project" value="InterPro"/>
</dbReference>
<dbReference type="OMA" id="HYLRYHH"/>
<evidence type="ECO:0000256" key="9">
    <source>
        <dbReference type="ARBA" id="ARBA00030073"/>
    </source>
</evidence>
<dbReference type="EC" id="1.1.1.302" evidence="4"/>
<evidence type="ECO:0000256" key="8">
    <source>
        <dbReference type="ARBA" id="ARBA00023002"/>
    </source>
</evidence>
<reference evidence="15" key="1">
    <citation type="submission" date="2014-04" db="EMBL/GenBank/DDBJ databases">
        <title>Evolutionary Origins and Diversification of the Mycorrhizal Mutualists.</title>
        <authorList>
            <consortium name="DOE Joint Genome Institute"/>
            <consortium name="Mycorrhizal Genomics Consortium"/>
            <person name="Kohler A."/>
            <person name="Kuo A."/>
            <person name="Nagy L.G."/>
            <person name="Floudas D."/>
            <person name="Copeland A."/>
            <person name="Barry K.W."/>
            <person name="Cichocki N."/>
            <person name="Veneault-Fourrey C."/>
            <person name="LaButti K."/>
            <person name="Lindquist E.A."/>
            <person name="Lipzen A."/>
            <person name="Lundell T."/>
            <person name="Morin E."/>
            <person name="Murat C."/>
            <person name="Riley R."/>
            <person name="Ohm R."/>
            <person name="Sun H."/>
            <person name="Tunlid A."/>
            <person name="Henrissat B."/>
            <person name="Grigoriev I.V."/>
            <person name="Hibbett D.S."/>
            <person name="Martin F."/>
        </authorList>
    </citation>
    <scope>NUCLEOTIDE SEQUENCE [LARGE SCALE GENOMIC DNA]</scope>
    <source>
        <strain evidence="15">FD-334 SS-4</strain>
    </source>
</reference>
<keyword evidence="15" id="KW-1185">Reference proteome</keyword>
<comment type="catalytic activity">
    <reaction evidence="12">
        <text>2,5-diamino-6-(1-D-ribitylamino)pyrimidin-4(3H)-one 5'-phosphate + NADP(+) = 2,5-diamino-6-(1-D-ribosylamino)pyrimidin-4(3H)-one 5'-phosphate + NADPH + H(+)</text>
        <dbReference type="Rhea" id="RHEA:27278"/>
        <dbReference type="ChEBI" id="CHEBI:15378"/>
        <dbReference type="ChEBI" id="CHEBI:57783"/>
        <dbReference type="ChEBI" id="CHEBI:58349"/>
        <dbReference type="ChEBI" id="CHEBI:58890"/>
        <dbReference type="ChEBI" id="CHEBI:59545"/>
        <dbReference type="EC" id="1.1.1.302"/>
    </reaction>
</comment>